<organism evidence="3 4">
    <name type="scientific">Haloquadratum walsbyi J07HQW2</name>
    <dbReference type="NCBI Taxonomy" id="1238425"/>
    <lineage>
        <taxon>Archaea</taxon>
        <taxon>Methanobacteriati</taxon>
        <taxon>Methanobacteriota</taxon>
        <taxon>Stenosarchaea group</taxon>
        <taxon>Halobacteria</taxon>
        <taxon>Halobacteriales</taxon>
        <taxon>Haloferacaceae</taxon>
        <taxon>Haloquadratum</taxon>
    </lineage>
</organism>
<feature type="compositionally biased region" description="Polar residues" evidence="2">
    <location>
        <begin position="46"/>
        <end position="56"/>
    </location>
</feature>
<evidence type="ECO:0000313" key="4">
    <source>
        <dbReference type="Proteomes" id="UP000030710"/>
    </source>
</evidence>
<dbReference type="Pfam" id="PF07362">
    <property type="entry name" value="CcdA"/>
    <property type="match status" value="1"/>
</dbReference>
<feature type="compositionally biased region" description="Polar residues" evidence="2">
    <location>
        <begin position="69"/>
        <end position="78"/>
    </location>
</feature>
<feature type="region of interest" description="Disordered" evidence="2">
    <location>
        <begin position="111"/>
        <end position="138"/>
    </location>
</feature>
<keyword evidence="1" id="KW-1277">Toxin-antitoxin system</keyword>
<proteinExistence type="predicted"/>
<dbReference type="AlphaFoldDB" id="U1NED5"/>
<feature type="region of interest" description="Disordered" evidence="2">
    <location>
        <begin position="46"/>
        <end position="83"/>
    </location>
</feature>
<protein>
    <submittedName>
        <fullName evidence="3">Post-segregation antitoxin CcdA</fullName>
    </submittedName>
</protein>
<reference evidence="3 4" key="1">
    <citation type="journal article" date="2013" name="PLoS ONE">
        <title>Assembly-driven community genomics of a hypersaline microbial ecosystem.</title>
        <authorList>
            <person name="Podell S."/>
            <person name="Ugalde J.A."/>
            <person name="Narasingarao P."/>
            <person name="Banfield J.F."/>
            <person name="Heidelberg K.B."/>
            <person name="Allen E.E."/>
        </authorList>
    </citation>
    <scope>NUCLEOTIDE SEQUENCE [LARGE SCALE GENOMIC DNA]</scope>
    <source>
        <strain evidence="4">J07HQW2</strain>
    </source>
</reference>
<dbReference type="EMBL" id="KE356561">
    <property type="protein sequence ID" value="ERG95123.1"/>
    <property type="molecule type" value="Genomic_DNA"/>
</dbReference>
<name>U1NED5_9EURY</name>
<dbReference type="STRING" id="1238425.J07HQW2_01569"/>
<evidence type="ECO:0000313" key="3">
    <source>
        <dbReference type="EMBL" id="ERG95123.1"/>
    </source>
</evidence>
<accession>U1NED5</accession>
<dbReference type="InterPro" id="IPR009956">
    <property type="entry name" value="Post-segregation_anti-tox_CcdA"/>
</dbReference>
<dbReference type="Proteomes" id="UP000030710">
    <property type="component" value="Unassembled WGS sequence"/>
</dbReference>
<evidence type="ECO:0000256" key="2">
    <source>
        <dbReference type="SAM" id="MobiDB-lite"/>
    </source>
</evidence>
<gene>
    <name evidence="3" type="ORF">J07HQW2_01569</name>
</gene>
<sequence length="138" mass="15273">MVSVRMSKKRINISVDPDVHAKAKQLGLNVSGVAEHALRTYVQTLQHSDQYPSSPVITIPADSAGDESPTPNMTQHAESSVEEIPTDYENYARTVLNRDDTTLNQHRRYIGGSCATLKNHPTRSPKRTSSDTWSPNSL</sequence>
<dbReference type="HOGENOM" id="CLU_1850598_0_0_2"/>
<evidence type="ECO:0000256" key="1">
    <source>
        <dbReference type="ARBA" id="ARBA00022649"/>
    </source>
</evidence>